<dbReference type="VEuPathDB" id="FungiDB:I7I52_01516"/>
<sequence length="76" mass="8897">MVTQHNSPPPPFYPNREAWRGIRQNSRARTRTRARRVKQTNKPFLGWKELGLLRLVLRAMQTIIPAPTSMKETLET</sequence>
<evidence type="ECO:0000313" key="2">
    <source>
        <dbReference type="Proteomes" id="UP000670092"/>
    </source>
</evidence>
<accession>A0A8H8D6B5</accession>
<comment type="caution">
    <text evidence="1">The sequence shown here is derived from an EMBL/GenBank/DDBJ whole genome shotgun (WGS) entry which is preliminary data.</text>
</comment>
<name>A0A8H8D6B5_AJECA</name>
<gene>
    <name evidence="1" type="ORF">I7I52_01516</name>
</gene>
<dbReference type="AlphaFoldDB" id="A0A8H8D6B5"/>
<dbReference type="Proteomes" id="UP000670092">
    <property type="component" value="Unassembled WGS sequence"/>
</dbReference>
<protein>
    <submittedName>
        <fullName evidence="1">Uncharacterized protein</fullName>
    </submittedName>
</protein>
<dbReference type="EMBL" id="JAEVHI010000001">
    <property type="protein sequence ID" value="KAG5303500.1"/>
    <property type="molecule type" value="Genomic_DNA"/>
</dbReference>
<reference evidence="1 2" key="1">
    <citation type="submission" date="2021-01" db="EMBL/GenBank/DDBJ databases">
        <title>Chromosome-level genome assembly of a human fungal pathogen reveals clustering of transcriptionally co-regulated genes.</title>
        <authorList>
            <person name="Voorhies M."/>
            <person name="Cohen S."/>
            <person name="Shea T.P."/>
            <person name="Petrus S."/>
            <person name="Munoz J.F."/>
            <person name="Poplawski S."/>
            <person name="Goldman W.E."/>
            <person name="Michael T."/>
            <person name="Cuomo C.A."/>
            <person name="Sil A."/>
            <person name="Beyhan S."/>
        </authorList>
    </citation>
    <scope>NUCLEOTIDE SEQUENCE [LARGE SCALE GENOMIC DNA]</scope>
    <source>
        <strain evidence="1 2">G184AR</strain>
    </source>
</reference>
<organism evidence="1 2">
    <name type="scientific">Ajellomyces capsulatus</name>
    <name type="common">Darling's disease fungus</name>
    <name type="synonym">Histoplasma capsulatum</name>
    <dbReference type="NCBI Taxonomy" id="5037"/>
    <lineage>
        <taxon>Eukaryota</taxon>
        <taxon>Fungi</taxon>
        <taxon>Dikarya</taxon>
        <taxon>Ascomycota</taxon>
        <taxon>Pezizomycotina</taxon>
        <taxon>Eurotiomycetes</taxon>
        <taxon>Eurotiomycetidae</taxon>
        <taxon>Onygenales</taxon>
        <taxon>Ajellomycetaceae</taxon>
        <taxon>Histoplasma</taxon>
    </lineage>
</organism>
<evidence type="ECO:0000313" key="1">
    <source>
        <dbReference type="EMBL" id="KAG5303500.1"/>
    </source>
</evidence>
<proteinExistence type="predicted"/>